<evidence type="ECO:0000256" key="1">
    <source>
        <dbReference type="ARBA" id="ARBA00009986"/>
    </source>
</evidence>
<dbReference type="PROSITE" id="PS00687">
    <property type="entry name" value="ALDEHYDE_DEHYDR_GLU"/>
    <property type="match status" value="1"/>
</dbReference>
<dbReference type="EMBL" id="QFPO01000024">
    <property type="protein sequence ID" value="PZQ09787.1"/>
    <property type="molecule type" value="Genomic_DNA"/>
</dbReference>
<dbReference type="SUPFAM" id="SSF53720">
    <property type="entry name" value="ALDH-like"/>
    <property type="match status" value="1"/>
</dbReference>
<sequence>MVVLSEDPRQYGYRRCTAAVYAPHQKPSFRAYRLDTARVFTIQGCEGSYFQFPWEQGVNIVIRGSESTLGKAFKALKKAPPDDYRLIGEIKEGDHGSLRLYYADSNRSPLTVHFQKSQGELSKPKPTSRSSRPPTYPYWLAGQPHQPNTDLEVVDKYSGEVAARVALADAAAIDAAIAAAVAAERPMRELPAYRRQAVLEHCVARFRERSDELAEALCIEAGKPIRDARGEVGRLIDTFKVAAEESVRIDGQTLELAISERARGYRGFTRQMPIGACSFIAPFNFPLNLVAHKVAPAIAAGCPFVLKPASRTPIGALIIGEILAETDLPPGAFSILPAHRDGADLFTTDERFKLLSFTGSPKVGWDLKVRAGRKKVVLELGGNAACIVDADQRDQLDFVVERLIFGAFYQSGQSCIGVQRILVHADLYETLAARFVAATERLVTGDPREETTFVGPMIDVAEAERLQQWIEEAAAGGARLLCGGRRDGAMLEATVLEHVDPSARISRLEAFGPVALLQPYRDFEEALAIVNDSDYGLQAGVFTHDLRKAMRAWDVLEVGGVIVGDVPSFRVDNMPYGGVKQSGLGREGVRYAIADMTETRLLVLRDPPHPA</sequence>
<dbReference type="CDD" id="cd07147">
    <property type="entry name" value="ALDH_F21_RNP123"/>
    <property type="match status" value="1"/>
</dbReference>
<dbReference type="InterPro" id="IPR016162">
    <property type="entry name" value="Ald_DH_N"/>
</dbReference>
<dbReference type="InterPro" id="IPR029510">
    <property type="entry name" value="Ald_DH_CS_GLU"/>
</dbReference>
<dbReference type="PANTHER" id="PTHR42991:SF1">
    <property type="entry name" value="ALDEHYDE DEHYDROGENASE"/>
    <property type="match status" value="1"/>
</dbReference>
<dbReference type="GO" id="GO:0008911">
    <property type="term" value="F:lactaldehyde dehydrogenase (NAD+) activity"/>
    <property type="evidence" value="ECO:0007669"/>
    <property type="project" value="TreeGrafter"/>
</dbReference>
<accession>A0A2W5LR71</accession>
<comment type="caution">
    <text evidence="7">The sequence shown here is derived from an EMBL/GenBank/DDBJ whole genome shotgun (WGS) entry which is preliminary data.</text>
</comment>
<dbReference type="InterPro" id="IPR016161">
    <property type="entry name" value="Ald_DH/histidinol_DH"/>
</dbReference>
<dbReference type="FunFam" id="3.40.605.10:FF:000020">
    <property type="entry name" value="Aldehyde dehydrogenase"/>
    <property type="match status" value="1"/>
</dbReference>
<organism evidence="7 8">
    <name type="scientific">Rhodanobacter denitrificans</name>
    <dbReference type="NCBI Taxonomy" id="666685"/>
    <lineage>
        <taxon>Bacteria</taxon>
        <taxon>Pseudomonadati</taxon>
        <taxon>Pseudomonadota</taxon>
        <taxon>Gammaproteobacteria</taxon>
        <taxon>Lysobacterales</taxon>
        <taxon>Rhodanobacteraceae</taxon>
        <taxon>Rhodanobacter</taxon>
    </lineage>
</organism>
<dbReference type="Gene3D" id="3.40.309.10">
    <property type="entry name" value="Aldehyde Dehydrogenase, Chain A, domain 2"/>
    <property type="match status" value="1"/>
</dbReference>
<reference evidence="7 8" key="1">
    <citation type="submission" date="2017-08" db="EMBL/GenBank/DDBJ databases">
        <title>Infants hospitalized years apart are colonized by the same room-sourced microbial strains.</title>
        <authorList>
            <person name="Brooks B."/>
            <person name="Olm M.R."/>
            <person name="Firek B.A."/>
            <person name="Baker R."/>
            <person name="Thomas B.C."/>
            <person name="Morowitz M.J."/>
            <person name="Banfield J.F."/>
        </authorList>
    </citation>
    <scope>NUCLEOTIDE SEQUENCE [LARGE SCALE GENOMIC DNA]</scope>
    <source>
        <strain evidence="7">S2_005_003_R2_42</strain>
    </source>
</reference>
<evidence type="ECO:0000256" key="5">
    <source>
        <dbReference type="SAM" id="MobiDB-lite"/>
    </source>
</evidence>
<dbReference type="Proteomes" id="UP000249046">
    <property type="component" value="Unassembled WGS sequence"/>
</dbReference>
<dbReference type="InterPro" id="IPR015590">
    <property type="entry name" value="Aldehyde_DH_dom"/>
</dbReference>
<feature type="active site" evidence="3">
    <location>
        <position position="379"/>
    </location>
</feature>
<evidence type="ECO:0000313" key="8">
    <source>
        <dbReference type="Proteomes" id="UP000249046"/>
    </source>
</evidence>
<protein>
    <submittedName>
        <fullName evidence="7">Aldehyde dehydrogenase</fullName>
    </submittedName>
</protein>
<gene>
    <name evidence="7" type="ORF">DI564_17070</name>
</gene>
<feature type="region of interest" description="Disordered" evidence="5">
    <location>
        <begin position="114"/>
        <end position="134"/>
    </location>
</feature>
<evidence type="ECO:0000256" key="3">
    <source>
        <dbReference type="PROSITE-ProRule" id="PRU10007"/>
    </source>
</evidence>
<comment type="similarity">
    <text evidence="1 4">Belongs to the aldehyde dehydrogenase family.</text>
</comment>
<feature type="compositionally biased region" description="Low complexity" evidence="5">
    <location>
        <begin position="124"/>
        <end position="133"/>
    </location>
</feature>
<evidence type="ECO:0000259" key="6">
    <source>
        <dbReference type="Pfam" id="PF00171"/>
    </source>
</evidence>
<dbReference type="PANTHER" id="PTHR42991">
    <property type="entry name" value="ALDEHYDE DEHYDROGENASE"/>
    <property type="match status" value="1"/>
</dbReference>
<feature type="domain" description="Aldehyde dehydrogenase" evidence="6">
    <location>
        <begin position="148"/>
        <end position="600"/>
    </location>
</feature>
<dbReference type="Gene3D" id="3.40.605.10">
    <property type="entry name" value="Aldehyde Dehydrogenase, Chain A, domain 1"/>
    <property type="match status" value="1"/>
</dbReference>
<dbReference type="InterPro" id="IPR016163">
    <property type="entry name" value="Ald_DH_C"/>
</dbReference>
<dbReference type="Pfam" id="PF00171">
    <property type="entry name" value="Aldedh"/>
    <property type="match status" value="1"/>
</dbReference>
<evidence type="ECO:0000256" key="4">
    <source>
        <dbReference type="RuleBase" id="RU003345"/>
    </source>
</evidence>
<dbReference type="InterPro" id="IPR051020">
    <property type="entry name" value="ALDH-related_metabolic_enz"/>
</dbReference>
<evidence type="ECO:0000256" key="2">
    <source>
        <dbReference type="ARBA" id="ARBA00023002"/>
    </source>
</evidence>
<proteinExistence type="inferred from homology"/>
<keyword evidence="2 4" id="KW-0560">Oxidoreductase</keyword>
<evidence type="ECO:0000313" key="7">
    <source>
        <dbReference type="EMBL" id="PZQ09787.1"/>
    </source>
</evidence>
<dbReference type="AlphaFoldDB" id="A0A2W5LR71"/>
<name>A0A2W5LR71_9GAMM</name>